<dbReference type="InterPro" id="IPR028082">
    <property type="entry name" value="Peripla_BP_I"/>
</dbReference>
<dbReference type="SUPFAM" id="SSF53822">
    <property type="entry name" value="Periplasmic binding protein-like I"/>
    <property type="match status" value="1"/>
</dbReference>
<dbReference type="CDD" id="cd06267">
    <property type="entry name" value="PBP1_LacI_sugar_binding-like"/>
    <property type="match status" value="1"/>
</dbReference>
<protein>
    <submittedName>
        <fullName evidence="6">Extracellular solute-binding protein</fullName>
    </submittedName>
</protein>
<evidence type="ECO:0000259" key="5">
    <source>
        <dbReference type="PROSITE" id="PS50932"/>
    </source>
</evidence>
<dbReference type="GO" id="GO:0003700">
    <property type="term" value="F:DNA-binding transcription factor activity"/>
    <property type="evidence" value="ECO:0007669"/>
    <property type="project" value="TreeGrafter"/>
</dbReference>
<dbReference type="Pfam" id="PF01547">
    <property type="entry name" value="SBP_bac_1"/>
    <property type="match status" value="1"/>
</dbReference>
<gene>
    <name evidence="6" type="ORF">PUP29_11430</name>
</gene>
<dbReference type="AlphaFoldDB" id="A0AAU8A7V3"/>
<evidence type="ECO:0000256" key="3">
    <source>
        <dbReference type="ARBA" id="ARBA00023125"/>
    </source>
</evidence>
<dbReference type="InterPro" id="IPR006059">
    <property type="entry name" value="SBP"/>
</dbReference>
<dbReference type="PANTHER" id="PTHR30146">
    <property type="entry name" value="LACI-RELATED TRANSCRIPTIONAL REPRESSOR"/>
    <property type="match status" value="1"/>
</dbReference>
<dbReference type="SUPFAM" id="SSF53850">
    <property type="entry name" value="Periplasmic binding protein-like II"/>
    <property type="match status" value="1"/>
</dbReference>
<dbReference type="Gene3D" id="3.40.50.2300">
    <property type="match status" value="2"/>
</dbReference>
<sequence length="724" mass="81225">MATIKDVASAAGVSVGTVSNVLNGKTNNAGLIERVEEAMEALGYRPDAKARSLKNTRSRMIGFIVPNIEQAELTALLSAAEERMEGLGYHLTVKISRNNRILERKCIEQLLMERADGIVLYPCGENESYLKETLRKEKTPLLFVGPDAEAYGGSYISIKYEKAFAKALEECRRRNERPAFILERGMIKKDVLEELYRHDFQGEAVIRQIDCSGEKGFHAAYTLLEQREDVGAIIAGNAPIARGTLRAARLCGKNIPVIAAKERSWIEDEEAYCAVIYADHRRAGRLAAEKIVKAAEETADPCREYIDADYKTTAELNTGIPAKKEGGKLALCLFDCPVTDAVKLMADIYSRRTGTQLEVKALPYDALNERLEQIGREKSAAEDILMADIVWMEDMARENRLLSLSGLPKGYADGFLDALVTKYGTFDGKLYGLPVMSGAMMLFYQKDLFEDVGLKRLYRRRYGRELLPPATWEAYNRVAEFFTREYNERSPIPYGITAIRGNNIYTTIGFLTRLWACGGDVFRGGRICINSESARRALKNFAESYRYVRKDKIIYNYNEAEREFMNGESAMIVSYDSHMVNVSDSSKSKVAGNIGCALIPGRKPVLGGWYMGINPYSERTKEALTFLQWLCGEGAAVPFSLLGGLSLRTDCIQREDMAAVYPWKKFLSETYEISRMRTCPGNRIKRGVWSACNHIIGGELERLLEEKQGMEEALVNMEASLKQL</sequence>
<dbReference type="RefSeq" id="WP_079545649.1">
    <property type="nucleotide sequence ID" value="NZ_CP117826.1"/>
</dbReference>
<evidence type="ECO:0000313" key="6">
    <source>
        <dbReference type="EMBL" id="XCC62128.1"/>
    </source>
</evidence>
<dbReference type="PANTHER" id="PTHR30146:SF148">
    <property type="entry name" value="HTH-TYPE TRANSCRIPTIONAL REPRESSOR PURR-RELATED"/>
    <property type="match status" value="1"/>
</dbReference>
<dbReference type="InterPro" id="IPR000843">
    <property type="entry name" value="HTH_LacI"/>
</dbReference>
<name>A0AAU8A7V3_9FIRM</name>
<dbReference type="EMBL" id="CP117826">
    <property type="protein sequence ID" value="XCC62128.1"/>
    <property type="molecule type" value="Genomic_DNA"/>
</dbReference>
<dbReference type="InterPro" id="IPR010982">
    <property type="entry name" value="Lambda_DNA-bd_dom_sf"/>
</dbReference>
<dbReference type="Pfam" id="PF00356">
    <property type="entry name" value="LacI"/>
    <property type="match status" value="1"/>
</dbReference>
<reference evidence="6" key="1">
    <citation type="submission" date="2023-02" db="EMBL/GenBank/DDBJ databases">
        <title>Gut commensal Christensenella minuta modulates host metabolism via a new class of secondary bile acids.</title>
        <authorList>
            <person name="Liu C."/>
        </authorList>
    </citation>
    <scope>NUCLEOTIDE SEQUENCE</scope>
    <source>
        <strain evidence="6">CA70</strain>
    </source>
</reference>
<keyword evidence="4" id="KW-0804">Transcription</keyword>
<keyword evidence="3" id="KW-0238">DNA-binding</keyword>
<feature type="domain" description="HTH lacI-type" evidence="5">
    <location>
        <begin position="2"/>
        <end position="55"/>
    </location>
</feature>
<dbReference type="SMART" id="SM00354">
    <property type="entry name" value="HTH_LACI"/>
    <property type="match status" value="1"/>
</dbReference>
<dbReference type="SUPFAM" id="SSF47413">
    <property type="entry name" value="lambda repressor-like DNA-binding domains"/>
    <property type="match status" value="1"/>
</dbReference>
<evidence type="ECO:0000256" key="1">
    <source>
        <dbReference type="ARBA" id="ARBA00022491"/>
    </source>
</evidence>
<dbReference type="CDD" id="cd01392">
    <property type="entry name" value="HTH_LacI"/>
    <property type="match status" value="1"/>
</dbReference>
<accession>A0AAU8A7V3</accession>
<dbReference type="GO" id="GO:0000976">
    <property type="term" value="F:transcription cis-regulatory region binding"/>
    <property type="evidence" value="ECO:0007669"/>
    <property type="project" value="TreeGrafter"/>
</dbReference>
<evidence type="ECO:0000256" key="4">
    <source>
        <dbReference type="ARBA" id="ARBA00023163"/>
    </source>
</evidence>
<evidence type="ECO:0000256" key="2">
    <source>
        <dbReference type="ARBA" id="ARBA00023015"/>
    </source>
</evidence>
<keyword evidence="1" id="KW-0678">Repressor</keyword>
<dbReference type="Gene3D" id="1.10.260.40">
    <property type="entry name" value="lambda repressor-like DNA-binding domains"/>
    <property type="match status" value="1"/>
</dbReference>
<dbReference type="PROSITE" id="PS00356">
    <property type="entry name" value="HTH_LACI_1"/>
    <property type="match status" value="1"/>
</dbReference>
<dbReference type="PROSITE" id="PS50932">
    <property type="entry name" value="HTH_LACI_2"/>
    <property type="match status" value="1"/>
</dbReference>
<organism evidence="6">
    <name type="scientific">Christensenella massiliensis</name>
    <dbReference type="NCBI Taxonomy" id="1805714"/>
    <lineage>
        <taxon>Bacteria</taxon>
        <taxon>Bacillati</taxon>
        <taxon>Bacillota</taxon>
        <taxon>Clostridia</taxon>
        <taxon>Christensenellales</taxon>
        <taxon>Christensenellaceae</taxon>
        <taxon>Christensenella</taxon>
    </lineage>
</organism>
<proteinExistence type="predicted"/>
<dbReference type="Gene3D" id="3.40.190.10">
    <property type="entry name" value="Periplasmic binding protein-like II"/>
    <property type="match status" value="2"/>
</dbReference>
<keyword evidence="2" id="KW-0805">Transcription regulation</keyword>